<dbReference type="OrthoDB" id="291972at2"/>
<dbReference type="RefSeq" id="WP_092743989.1">
    <property type="nucleotide sequence ID" value="NZ_FNOV01000031.1"/>
</dbReference>
<dbReference type="AlphaFoldDB" id="A0A1H3PG43"/>
<dbReference type="Proteomes" id="UP000199249">
    <property type="component" value="Unassembled WGS sequence"/>
</dbReference>
<dbReference type="EMBL" id="FNOV01000031">
    <property type="protein sequence ID" value="SDZ00104.1"/>
    <property type="molecule type" value="Genomic_DNA"/>
</dbReference>
<keyword evidence="2" id="KW-1185">Reference proteome</keyword>
<name>A0A1H3PG43_9BACT</name>
<evidence type="ECO:0000313" key="1">
    <source>
        <dbReference type="EMBL" id="SDZ00104.1"/>
    </source>
</evidence>
<proteinExistence type="predicted"/>
<reference evidence="2" key="1">
    <citation type="submission" date="2016-10" db="EMBL/GenBank/DDBJ databases">
        <authorList>
            <person name="Varghese N."/>
            <person name="Submissions S."/>
        </authorList>
    </citation>
    <scope>NUCLEOTIDE SEQUENCE [LARGE SCALE GENOMIC DNA]</scope>
    <source>
        <strain evidence="2">CGMCC 1.8975</strain>
    </source>
</reference>
<gene>
    <name evidence="1" type="ORF">SAMN04488069_1315</name>
</gene>
<evidence type="ECO:0000313" key="2">
    <source>
        <dbReference type="Proteomes" id="UP000199249"/>
    </source>
</evidence>
<accession>A0A1H3PG43</accession>
<sequence length="76" mass="8603">MADILVNSVNPKLTRRRLIYEFKAVLALAGLTEQQLLAELTAYYHSLVKQINCWKSHLRQQAGHFLAEPLSIPPCA</sequence>
<protein>
    <submittedName>
        <fullName evidence="1">Uncharacterized protein</fullName>
    </submittedName>
</protein>
<organism evidence="1 2">
    <name type="scientific">Hymenobacter psychrophilus</name>
    <dbReference type="NCBI Taxonomy" id="651662"/>
    <lineage>
        <taxon>Bacteria</taxon>
        <taxon>Pseudomonadati</taxon>
        <taxon>Bacteroidota</taxon>
        <taxon>Cytophagia</taxon>
        <taxon>Cytophagales</taxon>
        <taxon>Hymenobacteraceae</taxon>
        <taxon>Hymenobacter</taxon>
    </lineage>
</organism>